<evidence type="ECO:0000313" key="1">
    <source>
        <dbReference type="EMBL" id="KAI8429675.1"/>
    </source>
</evidence>
<accession>A0ACC0JZX5</accession>
<dbReference type="EMBL" id="CM046131">
    <property type="protein sequence ID" value="KAI8429675.1"/>
    <property type="molecule type" value="Genomic_DNA"/>
</dbReference>
<protein>
    <submittedName>
        <fullName evidence="1">Uncharacterized protein</fullName>
    </submittedName>
</protein>
<reference evidence="1 2" key="1">
    <citation type="journal article" date="2022" name="Genome Biol. Evol.">
        <title>The Spruce Budworm Genome: Reconstructing the Evolutionary History of Antifreeze Proteins.</title>
        <authorList>
            <person name="Beliveau C."/>
            <person name="Gagne P."/>
            <person name="Picq S."/>
            <person name="Vernygora O."/>
            <person name="Keeling C.I."/>
            <person name="Pinkney K."/>
            <person name="Doucet D."/>
            <person name="Wen F."/>
            <person name="Johnston J.S."/>
            <person name="Maaroufi H."/>
            <person name="Boyle B."/>
            <person name="Laroche J."/>
            <person name="Dewar K."/>
            <person name="Juretic N."/>
            <person name="Blackburn G."/>
            <person name="Nisole A."/>
            <person name="Brunet B."/>
            <person name="Brandao M."/>
            <person name="Lumley L."/>
            <person name="Duan J."/>
            <person name="Quan G."/>
            <person name="Lucarotti C.J."/>
            <person name="Roe A.D."/>
            <person name="Sperling F.A.H."/>
            <person name="Levesque R.C."/>
            <person name="Cusson M."/>
        </authorList>
    </citation>
    <scope>NUCLEOTIDE SEQUENCE [LARGE SCALE GENOMIC DNA]</scope>
    <source>
        <strain evidence="1">Glfc:IPQL:Cfum</strain>
    </source>
</reference>
<comment type="caution">
    <text evidence="1">The sequence shown here is derived from an EMBL/GenBank/DDBJ whole genome shotgun (WGS) entry which is preliminary data.</text>
</comment>
<keyword evidence="2" id="KW-1185">Reference proteome</keyword>
<organism evidence="1 2">
    <name type="scientific">Choristoneura fumiferana</name>
    <name type="common">Spruce budworm moth</name>
    <name type="synonym">Archips fumiferana</name>
    <dbReference type="NCBI Taxonomy" id="7141"/>
    <lineage>
        <taxon>Eukaryota</taxon>
        <taxon>Metazoa</taxon>
        <taxon>Ecdysozoa</taxon>
        <taxon>Arthropoda</taxon>
        <taxon>Hexapoda</taxon>
        <taxon>Insecta</taxon>
        <taxon>Pterygota</taxon>
        <taxon>Neoptera</taxon>
        <taxon>Endopterygota</taxon>
        <taxon>Lepidoptera</taxon>
        <taxon>Glossata</taxon>
        <taxon>Ditrysia</taxon>
        <taxon>Tortricoidea</taxon>
        <taxon>Tortricidae</taxon>
        <taxon>Tortricinae</taxon>
        <taxon>Choristoneura</taxon>
    </lineage>
</organism>
<name>A0ACC0JZX5_CHOFU</name>
<gene>
    <name evidence="1" type="ORF">MSG28_000245</name>
</gene>
<proteinExistence type="predicted"/>
<evidence type="ECO:0000313" key="2">
    <source>
        <dbReference type="Proteomes" id="UP001064048"/>
    </source>
</evidence>
<dbReference type="Proteomes" id="UP001064048">
    <property type="component" value="Chromosome Z"/>
</dbReference>
<sequence length="297" mass="33309">MELKFDDNSQNGGRKIVPSARKSIHSHTYSYVLTKPAEMVRYGKASSEESSEDETSGPSARGTDEVDNIISKPQHTSSPILTKENRRHSITPPHQIYSERPYVNTLAKSLPATLPSHSYCSNELKAREIENSPISKGLNWTLESAASPRSTSRSTDSRNSSHSSQSPNLSRLNQSNHINEENKSRVVLFYLIPIVMIVAALAFYCQQSTLAINDVYDELRFHTDLNELGAKYKVGGNSILKIQTVKAYREDMAKTGVLLIRDVEHVPSPLAMAFHYYCDEFNPLVKKSAMRSHPMRP</sequence>